<dbReference type="KEGG" id="tra:Trad_2650"/>
<dbReference type="SUPFAM" id="SSF53474">
    <property type="entry name" value="alpha/beta-Hydrolases"/>
    <property type="match status" value="1"/>
</dbReference>
<evidence type="ECO:0000256" key="1">
    <source>
        <dbReference type="ARBA" id="ARBA00006499"/>
    </source>
</evidence>
<reference evidence="5" key="1">
    <citation type="submission" date="2010-05" db="EMBL/GenBank/DDBJ databases">
        <title>The complete genome of Truepera radiovictris DSM 17093.</title>
        <authorList>
            <consortium name="US DOE Joint Genome Institute (JGI-PGF)"/>
            <person name="Lucas S."/>
            <person name="Copeland A."/>
            <person name="Lapidus A."/>
            <person name="Glavina del Rio T."/>
            <person name="Dalin E."/>
            <person name="Tice H."/>
            <person name="Bruce D."/>
            <person name="Goodwin L."/>
            <person name="Pitluck S."/>
            <person name="Kyrpides N."/>
            <person name="Mavromatis K."/>
            <person name="Ovchinnikova G."/>
            <person name="Munk A.C."/>
            <person name="Detter J.C."/>
            <person name="Han C."/>
            <person name="Tapia R."/>
            <person name="Land M."/>
            <person name="Hauser L."/>
            <person name="Markowitz V."/>
            <person name="Cheng J.-F."/>
            <person name="Hugenholtz P."/>
            <person name="Woyke T."/>
            <person name="Wu D."/>
            <person name="Tindall B."/>
            <person name="Pomrenke H.G."/>
            <person name="Brambilla E."/>
            <person name="Klenk H.-P."/>
            <person name="Eisen J.A."/>
        </authorList>
    </citation>
    <scope>NUCLEOTIDE SEQUENCE [LARGE SCALE GENOMIC DNA]</scope>
    <source>
        <strain evidence="5">DSM 17093 / CIP 108686 / LMG 22925 / RQ-24</strain>
    </source>
</reference>
<feature type="domain" description="Phospholipase/carboxylesterase/thioesterase" evidence="3">
    <location>
        <begin position="18"/>
        <end position="207"/>
    </location>
</feature>
<dbReference type="AlphaFoldDB" id="D7CUH0"/>
<dbReference type="InterPro" id="IPR029058">
    <property type="entry name" value="AB_hydrolase_fold"/>
</dbReference>
<dbReference type="Gene3D" id="3.40.50.1820">
    <property type="entry name" value="alpha/beta hydrolase"/>
    <property type="match status" value="1"/>
</dbReference>
<organism evidence="4 5">
    <name type="scientific">Truepera radiovictrix (strain DSM 17093 / CIP 108686 / LMG 22925 / RQ-24)</name>
    <dbReference type="NCBI Taxonomy" id="649638"/>
    <lineage>
        <taxon>Bacteria</taxon>
        <taxon>Thermotogati</taxon>
        <taxon>Deinococcota</taxon>
        <taxon>Deinococci</taxon>
        <taxon>Trueperales</taxon>
        <taxon>Trueperaceae</taxon>
        <taxon>Truepera</taxon>
    </lineage>
</organism>
<dbReference type="PANTHER" id="PTHR10655">
    <property type="entry name" value="LYSOPHOSPHOLIPASE-RELATED"/>
    <property type="match status" value="1"/>
</dbReference>
<dbReference type="HOGENOM" id="CLU_049413_4_0_0"/>
<evidence type="ECO:0000313" key="4">
    <source>
        <dbReference type="EMBL" id="ADI15755.1"/>
    </source>
</evidence>
<dbReference type="EMBL" id="CP002049">
    <property type="protein sequence ID" value="ADI15755.1"/>
    <property type="molecule type" value="Genomic_DNA"/>
</dbReference>
<sequence length="220" mass="22629">MATLHDGRQLTRRGAPLERARVAVLALHGRGDSAAGILSLADALNVPGVAFAAPQAAGGSWYPYSFLAPLEQNEPHLSAALRAVGEALAVLGEAGVPREKTVLLGFSQGACLALEYAARNAARYGGVVALSGGLIGPEGTPRDLSGSLLGTPVFLGCSDVDAHIPAARVHASAEVMARLGGDVTKRIYPGLGHTVNQDELDAVRQLLTGLSEADDTAHTR</sequence>
<dbReference type="GO" id="GO:0016787">
    <property type="term" value="F:hydrolase activity"/>
    <property type="evidence" value="ECO:0007669"/>
    <property type="project" value="UniProtKB-KW"/>
</dbReference>
<dbReference type="Pfam" id="PF02230">
    <property type="entry name" value="Abhydrolase_2"/>
    <property type="match status" value="1"/>
</dbReference>
<evidence type="ECO:0000313" key="5">
    <source>
        <dbReference type="Proteomes" id="UP000000379"/>
    </source>
</evidence>
<reference evidence="4 5" key="2">
    <citation type="journal article" date="2011" name="Stand. Genomic Sci.">
        <title>Complete genome sequence of Truepera radiovictrix type strain (RQ-24).</title>
        <authorList>
            <person name="Ivanova N."/>
            <person name="Rohde C."/>
            <person name="Munk C."/>
            <person name="Nolan M."/>
            <person name="Lucas S."/>
            <person name="Del Rio T.G."/>
            <person name="Tice H."/>
            <person name="Deshpande S."/>
            <person name="Cheng J.F."/>
            <person name="Tapia R."/>
            <person name="Han C."/>
            <person name="Goodwin L."/>
            <person name="Pitluck S."/>
            <person name="Liolios K."/>
            <person name="Mavromatis K."/>
            <person name="Mikhailova N."/>
            <person name="Pati A."/>
            <person name="Chen A."/>
            <person name="Palaniappan K."/>
            <person name="Land M."/>
            <person name="Hauser L."/>
            <person name="Chang Y.J."/>
            <person name="Jeffries C.D."/>
            <person name="Brambilla E."/>
            <person name="Rohde M."/>
            <person name="Goker M."/>
            <person name="Tindall B.J."/>
            <person name="Woyke T."/>
            <person name="Bristow J."/>
            <person name="Eisen J.A."/>
            <person name="Markowitz V."/>
            <person name="Hugenholtz P."/>
            <person name="Kyrpides N.C."/>
            <person name="Klenk H.P."/>
            <person name="Lapidus A."/>
        </authorList>
    </citation>
    <scope>NUCLEOTIDE SEQUENCE [LARGE SCALE GENOMIC DNA]</scope>
    <source>
        <strain evidence="5">DSM 17093 / CIP 108686 / LMG 22925 / RQ-24</strain>
    </source>
</reference>
<dbReference type="STRING" id="649638.Trad_2650"/>
<evidence type="ECO:0000259" key="3">
    <source>
        <dbReference type="Pfam" id="PF02230"/>
    </source>
</evidence>
<dbReference type="PANTHER" id="PTHR10655:SF17">
    <property type="entry name" value="LYSOPHOSPHOLIPASE-LIKE PROTEIN 1"/>
    <property type="match status" value="1"/>
</dbReference>
<dbReference type="InterPro" id="IPR003140">
    <property type="entry name" value="PLipase/COase/thioEstase"/>
</dbReference>
<dbReference type="Proteomes" id="UP000000379">
    <property type="component" value="Chromosome"/>
</dbReference>
<keyword evidence="2" id="KW-0378">Hydrolase</keyword>
<dbReference type="RefSeq" id="WP_013179116.1">
    <property type="nucleotide sequence ID" value="NC_014221.1"/>
</dbReference>
<gene>
    <name evidence="4" type="ordered locus">Trad_2650</name>
</gene>
<dbReference type="InterPro" id="IPR050565">
    <property type="entry name" value="LYPA1-2/EST-like"/>
</dbReference>
<comment type="similarity">
    <text evidence="1">Belongs to the AB hydrolase superfamily. AB hydrolase 2 family.</text>
</comment>
<accession>D7CUH0</accession>
<dbReference type="eggNOG" id="COG0400">
    <property type="taxonomic scope" value="Bacteria"/>
</dbReference>
<dbReference type="OrthoDB" id="9795555at2"/>
<proteinExistence type="inferred from homology"/>
<name>D7CUH0_TRURR</name>
<keyword evidence="5" id="KW-1185">Reference proteome</keyword>
<protein>
    <submittedName>
        <fullName evidence="4">Phospholipase/Carboxylesterase</fullName>
    </submittedName>
</protein>
<evidence type="ECO:0000256" key="2">
    <source>
        <dbReference type="ARBA" id="ARBA00022801"/>
    </source>
</evidence>